<reference evidence="2 3" key="1">
    <citation type="submission" date="2018-05" db="EMBL/GenBank/DDBJ databases">
        <title>Micromonosporas from Atacama Desert.</title>
        <authorList>
            <person name="Carro L."/>
            <person name="Golinska P."/>
            <person name="Klenk H.-P."/>
            <person name="Goodfellow M."/>
        </authorList>
    </citation>
    <scope>NUCLEOTIDE SEQUENCE [LARGE SCALE GENOMIC DNA]</scope>
    <source>
        <strain evidence="2 3">4G51</strain>
    </source>
</reference>
<dbReference type="EMBL" id="QGKS01000235">
    <property type="protein sequence ID" value="PWR14378.1"/>
    <property type="molecule type" value="Genomic_DNA"/>
</dbReference>
<dbReference type="AlphaFoldDB" id="A0A317DI91"/>
<organism evidence="2 3">
    <name type="scientific">Micromonospora sicca</name>
    <dbReference type="NCBI Taxonomy" id="2202420"/>
    <lineage>
        <taxon>Bacteria</taxon>
        <taxon>Bacillati</taxon>
        <taxon>Actinomycetota</taxon>
        <taxon>Actinomycetes</taxon>
        <taxon>Micromonosporales</taxon>
        <taxon>Micromonosporaceae</taxon>
        <taxon>Micromonospora</taxon>
    </lineage>
</organism>
<gene>
    <name evidence="2" type="ORF">DKT69_16435</name>
</gene>
<evidence type="ECO:0000313" key="3">
    <source>
        <dbReference type="Proteomes" id="UP000246050"/>
    </source>
</evidence>
<proteinExistence type="predicted"/>
<feature type="chain" id="PRO_5016236958" evidence="1">
    <location>
        <begin position="23"/>
        <end position="100"/>
    </location>
</feature>
<sequence length="100" mass="10488">MVMVRIVRLRLMVRAVATPTRAAPRLPARPGIPVRSTGTVRVSDARMRKMPAVAMIACVMAGRLRASQVGSASAGMRGAAAAVRAAQAASGRAAPRVHFR</sequence>
<evidence type="ECO:0000256" key="1">
    <source>
        <dbReference type="SAM" id="SignalP"/>
    </source>
</evidence>
<evidence type="ECO:0000313" key="2">
    <source>
        <dbReference type="EMBL" id="PWR14378.1"/>
    </source>
</evidence>
<feature type="signal peptide" evidence="1">
    <location>
        <begin position="1"/>
        <end position="22"/>
    </location>
</feature>
<accession>A0A317DI91</accession>
<comment type="caution">
    <text evidence="2">The sequence shown here is derived from an EMBL/GenBank/DDBJ whole genome shotgun (WGS) entry which is preliminary data.</text>
</comment>
<dbReference type="Proteomes" id="UP000246050">
    <property type="component" value="Unassembled WGS sequence"/>
</dbReference>
<keyword evidence="1" id="KW-0732">Signal</keyword>
<protein>
    <submittedName>
        <fullName evidence="2">Uncharacterized protein</fullName>
    </submittedName>
</protein>
<name>A0A317DI91_9ACTN</name>